<gene>
    <name evidence="2" type="ORF">OKIOD_LOCUS2627</name>
</gene>
<keyword evidence="1" id="KW-0812">Transmembrane</keyword>
<evidence type="ECO:0000313" key="2">
    <source>
        <dbReference type="EMBL" id="CAG5085971.1"/>
    </source>
</evidence>
<sequence length="148" mass="16409">MPGKRDSVSWTSETYLAGGKSGHNSKHEEIYIDSSKYYSTSAEAATQTPPLRSATKRRLKPWCRAILWISGLIFLCVFFVAIYQIASAPTRKALAEETAAKEQLVKILVEIQEHDRARVAQVNQLFQGISSPLIPYLPARGSTPVITS</sequence>
<reference evidence="2 3" key="1">
    <citation type="submission" date="2021-04" db="EMBL/GenBank/DDBJ databases">
        <authorList>
            <person name="Bliznina A."/>
        </authorList>
    </citation>
    <scope>NUCLEOTIDE SEQUENCE [LARGE SCALE GENOMIC DNA]</scope>
</reference>
<dbReference type="EMBL" id="OU015568">
    <property type="protein sequence ID" value="CAG5085971.1"/>
    <property type="molecule type" value="Genomic_DNA"/>
</dbReference>
<keyword evidence="1" id="KW-1133">Transmembrane helix</keyword>
<keyword evidence="1" id="KW-0472">Membrane</keyword>
<protein>
    <submittedName>
        <fullName evidence="2">Oidioi.mRNA.OKI2018_I69.PAR.g11069.t1.cds</fullName>
    </submittedName>
</protein>
<evidence type="ECO:0000313" key="3">
    <source>
        <dbReference type="Proteomes" id="UP001158576"/>
    </source>
</evidence>
<evidence type="ECO:0000256" key="1">
    <source>
        <dbReference type="SAM" id="Phobius"/>
    </source>
</evidence>
<dbReference type="Proteomes" id="UP001158576">
    <property type="component" value="Chromosome PAR"/>
</dbReference>
<keyword evidence="3" id="KW-1185">Reference proteome</keyword>
<feature type="transmembrane region" description="Helical" evidence="1">
    <location>
        <begin position="65"/>
        <end position="86"/>
    </location>
</feature>
<accession>A0ABN7RTT6</accession>
<organism evidence="2 3">
    <name type="scientific">Oikopleura dioica</name>
    <name type="common">Tunicate</name>
    <dbReference type="NCBI Taxonomy" id="34765"/>
    <lineage>
        <taxon>Eukaryota</taxon>
        <taxon>Metazoa</taxon>
        <taxon>Chordata</taxon>
        <taxon>Tunicata</taxon>
        <taxon>Appendicularia</taxon>
        <taxon>Copelata</taxon>
        <taxon>Oikopleuridae</taxon>
        <taxon>Oikopleura</taxon>
    </lineage>
</organism>
<name>A0ABN7RTT6_OIKDI</name>
<proteinExistence type="predicted"/>